<keyword evidence="5" id="KW-0808">Transferase</keyword>
<dbReference type="GO" id="GO:0004156">
    <property type="term" value="F:dihydropteroate synthase activity"/>
    <property type="evidence" value="ECO:0007669"/>
    <property type="project" value="UniProtKB-EC"/>
</dbReference>
<dbReference type="CDD" id="cd00739">
    <property type="entry name" value="DHPS"/>
    <property type="match status" value="1"/>
</dbReference>
<dbReference type="PATRIC" id="fig|400092.3.peg.1160"/>
<evidence type="ECO:0000256" key="3">
    <source>
        <dbReference type="ARBA" id="ARBA00004763"/>
    </source>
</evidence>
<keyword evidence="11" id="KW-1185">Reference proteome</keyword>
<dbReference type="PANTHER" id="PTHR20941:SF1">
    <property type="entry name" value="FOLIC ACID SYNTHESIS PROTEIN FOL1"/>
    <property type="match status" value="1"/>
</dbReference>
<dbReference type="NCBIfam" id="TIGR01496">
    <property type="entry name" value="DHPS"/>
    <property type="match status" value="1"/>
</dbReference>
<dbReference type="GO" id="GO:0005829">
    <property type="term" value="C:cytosol"/>
    <property type="evidence" value="ECO:0007669"/>
    <property type="project" value="TreeGrafter"/>
</dbReference>
<keyword evidence="6" id="KW-0479">Metal-binding</keyword>
<feature type="domain" description="Pterin-binding" evidence="9">
    <location>
        <begin position="29"/>
        <end position="281"/>
    </location>
</feature>
<comment type="cofactor">
    <cofactor evidence="2">
        <name>Mg(2+)</name>
        <dbReference type="ChEBI" id="CHEBI:18420"/>
    </cofactor>
</comment>
<dbReference type="AlphaFoldDB" id="A0A0E3UVM3"/>
<dbReference type="InterPro" id="IPR045031">
    <property type="entry name" value="DHP_synth-like"/>
</dbReference>
<dbReference type="InterPro" id="IPR000489">
    <property type="entry name" value="Pterin-binding_dom"/>
</dbReference>
<dbReference type="GO" id="GO:0046654">
    <property type="term" value="P:tetrahydrofolate biosynthetic process"/>
    <property type="evidence" value="ECO:0007669"/>
    <property type="project" value="TreeGrafter"/>
</dbReference>
<dbReference type="PROSITE" id="PS00793">
    <property type="entry name" value="DHPS_2"/>
    <property type="match status" value="1"/>
</dbReference>
<dbReference type="KEGG" id="pko:PKOR_05225"/>
<evidence type="ECO:0000256" key="7">
    <source>
        <dbReference type="ARBA" id="ARBA00022842"/>
    </source>
</evidence>
<dbReference type="SUPFAM" id="SSF51717">
    <property type="entry name" value="Dihydropteroate synthetase-like"/>
    <property type="match status" value="1"/>
</dbReference>
<organism evidence="10 11">
    <name type="scientific">Pontibacter korlensis</name>
    <dbReference type="NCBI Taxonomy" id="400092"/>
    <lineage>
        <taxon>Bacteria</taxon>
        <taxon>Pseudomonadati</taxon>
        <taxon>Bacteroidota</taxon>
        <taxon>Cytophagia</taxon>
        <taxon>Cytophagales</taxon>
        <taxon>Hymenobacteraceae</taxon>
        <taxon>Pontibacter</taxon>
    </lineage>
</organism>
<evidence type="ECO:0000256" key="5">
    <source>
        <dbReference type="ARBA" id="ARBA00022679"/>
    </source>
</evidence>
<name>A0A0E3UVM3_9BACT</name>
<dbReference type="Pfam" id="PF00809">
    <property type="entry name" value="Pterin_bind"/>
    <property type="match status" value="1"/>
</dbReference>
<evidence type="ECO:0000256" key="1">
    <source>
        <dbReference type="ARBA" id="ARBA00000012"/>
    </source>
</evidence>
<comment type="pathway">
    <text evidence="3">Cofactor biosynthesis; tetrahydrofolate biosynthesis; 7,8-dihydrofolate from 2-amino-4-hydroxy-6-hydroxymethyl-7,8-dihydropteridine diphosphate and 4-aminobenzoate: step 1/2.</text>
</comment>
<dbReference type="PROSITE" id="PS50972">
    <property type="entry name" value="PTERIN_BINDING"/>
    <property type="match status" value="1"/>
</dbReference>
<comment type="catalytic activity">
    <reaction evidence="1">
        <text>(7,8-dihydropterin-6-yl)methyl diphosphate + 4-aminobenzoate = 7,8-dihydropteroate + diphosphate</text>
        <dbReference type="Rhea" id="RHEA:19949"/>
        <dbReference type="ChEBI" id="CHEBI:17836"/>
        <dbReference type="ChEBI" id="CHEBI:17839"/>
        <dbReference type="ChEBI" id="CHEBI:33019"/>
        <dbReference type="ChEBI" id="CHEBI:72950"/>
        <dbReference type="EC" id="2.5.1.15"/>
    </reaction>
</comment>
<gene>
    <name evidence="10" type="ORF">PKOR_05225</name>
</gene>
<sequence>MPTLEAKDTLFKKKSTLNCRGKLLSLEVPLVMGILNLTPDSFYPGSRLSSADEAVRKAEKMLADGADILDIGGYSTRPGATDISLQEEQDRIIPAIEAILQHFPEAVISVDTFRADVAEASVAAGAAIINDIGGGLLDEAMFETVARLQVPYILMHMRGTPQTMTSLAKYNNLVVDVLDELQVQLAKLQQLGAKDVILDPGFGFAKTVEHNFELLRHLDDFRIFGLPVLAGLSRKSMVYKSLDIDQADALTGTIAVNTVALMKGADILRVHDVKEAKQTVILLERTKL</sequence>
<evidence type="ECO:0000256" key="2">
    <source>
        <dbReference type="ARBA" id="ARBA00001946"/>
    </source>
</evidence>
<keyword evidence="7" id="KW-0460">Magnesium</keyword>
<dbReference type="EC" id="2.5.1.15" evidence="4"/>
<dbReference type="EMBL" id="CP009621">
    <property type="protein sequence ID" value="AKD02632.1"/>
    <property type="molecule type" value="Genomic_DNA"/>
</dbReference>
<dbReference type="InterPro" id="IPR006390">
    <property type="entry name" value="DHP_synth_dom"/>
</dbReference>
<evidence type="ECO:0000313" key="10">
    <source>
        <dbReference type="EMBL" id="AKD02632.1"/>
    </source>
</evidence>
<reference evidence="10 11" key="1">
    <citation type="journal article" date="2015" name="Sci. Rep.">
        <title>Unraveling adaptation of Pontibacter korlensis to radiation and infertility in desert through complete genome and comparative transcriptomic analysis.</title>
        <authorList>
            <person name="Dai J."/>
            <person name="Dai W."/>
            <person name="Qiu C."/>
            <person name="Yang Z."/>
            <person name="Zhang Y."/>
            <person name="Zhou M."/>
            <person name="Zhang L."/>
            <person name="Fang C."/>
            <person name="Gao Q."/>
            <person name="Yang Q."/>
            <person name="Li X."/>
            <person name="Wang Z."/>
            <person name="Wang Z."/>
            <person name="Jia Z."/>
            <person name="Chen X."/>
        </authorList>
    </citation>
    <scope>NUCLEOTIDE SEQUENCE [LARGE SCALE GENOMIC DNA]</scope>
    <source>
        <strain evidence="10 11">X14-1T</strain>
    </source>
</reference>
<evidence type="ECO:0000256" key="8">
    <source>
        <dbReference type="ARBA" id="ARBA00022909"/>
    </source>
</evidence>
<accession>A0A0E3UVM3</accession>
<keyword evidence="8" id="KW-0289">Folate biosynthesis</keyword>
<dbReference type="PANTHER" id="PTHR20941">
    <property type="entry name" value="FOLATE SYNTHESIS PROTEINS"/>
    <property type="match status" value="1"/>
</dbReference>
<proteinExistence type="predicted"/>
<dbReference type="HOGENOM" id="CLU_008023_0_2_10"/>
<dbReference type="GO" id="GO:0046872">
    <property type="term" value="F:metal ion binding"/>
    <property type="evidence" value="ECO:0007669"/>
    <property type="project" value="UniProtKB-KW"/>
</dbReference>
<evidence type="ECO:0000256" key="4">
    <source>
        <dbReference type="ARBA" id="ARBA00012458"/>
    </source>
</evidence>
<evidence type="ECO:0000313" key="11">
    <source>
        <dbReference type="Proteomes" id="UP000033109"/>
    </source>
</evidence>
<evidence type="ECO:0000259" key="9">
    <source>
        <dbReference type="PROSITE" id="PS50972"/>
    </source>
</evidence>
<dbReference type="GO" id="GO:0046656">
    <property type="term" value="P:folic acid biosynthetic process"/>
    <property type="evidence" value="ECO:0007669"/>
    <property type="project" value="UniProtKB-KW"/>
</dbReference>
<protein>
    <recommendedName>
        <fullName evidence="4">dihydropteroate synthase</fullName>
        <ecNumber evidence="4">2.5.1.15</ecNumber>
    </recommendedName>
</protein>
<dbReference type="STRING" id="400092.PKOR_05225"/>
<dbReference type="Proteomes" id="UP000033109">
    <property type="component" value="Chromosome"/>
</dbReference>
<dbReference type="Gene3D" id="3.20.20.20">
    <property type="entry name" value="Dihydropteroate synthase-like"/>
    <property type="match status" value="1"/>
</dbReference>
<evidence type="ECO:0000256" key="6">
    <source>
        <dbReference type="ARBA" id="ARBA00022723"/>
    </source>
</evidence>
<dbReference type="InterPro" id="IPR011005">
    <property type="entry name" value="Dihydropteroate_synth-like_sf"/>
</dbReference>
<dbReference type="RefSeq" id="WP_046309529.1">
    <property type="nucleotide sequence ID" value="NZ_CBCSCY010000009.1"/>
</dbReference>